<dbReference type="PANTHER" id="PTHR24006">
    <property type="entry name" value="UBIQUITIN CARBOXYL-TERMINAL HYDROLASE"/>
    <property type="match status" value="1"/>
</dbReference>
<reference evidence="4" key="1">
    <citation type="submission" date="2021-01" db="EMBL/GenBank/DDBJ databases">
        <authorList>
            <person name="Li R."/>
            <person name="Bekaert M."/>
        </authorList>
    </citation>
    <scope>NUCLEOTIDE SEQUENCE</scope>
    <source>
        <strain evidence="4">Farmed</strain>
    </source>
</reference>
<dbReference type="EC" id="3.4.19.12" evidence="4"/>
<dbReference type="InterPro" id="IPR028889">
    <property type="entry name" value="USP"/>
</dbReference>
<keyword evidence="4" id="KW-0378">Hydrolase</keyword>
<proteinExistence type="predicted"/>
<protein>
    <submittedName>
        <fullName evidence="4">USP40</fullName>
        <ecNumber evidence="4">3.4.19.12</ecNumber>
    </submittedName>
</protein>
<dbReference type="PROSITE" id="PS00972">
    <property type="entry name" value="USP_1"/>
    <property type="match status" value="1"/>
</dbReference>
<dbReference type="GO" id="GO:0016579">
    <property type="term" value="P:protein deubiquitination"/>
    <property type="evidence" value="ECO:0007669"/>
    <property type="project" value="InterPro"/>
</dbReference>
<dbReference type="PROSITE" id="PS50235">
    <property type="entry name" value="USP_3"/>
    <property type="match status" value="1"/>
</dbReference>
<dbReference type="FunFam" id="3.90.70.10:FF:000043">
    <property type="entry name" value="Ubiquitin carboxyl-terminal hydrolase 40"/>
    <property type="match status" value="1"/>
</dbReference>
<evidence type="ECO:0000313" key="4">
    <source>
        <dbReference type="EMBL" id="CAE1293695.1"/>
    </source>
</evidence>
<dbReference type="Gene3D" id="3.90.70.10">
    <property type="entry name" value="Cysteine proteinases"/>
    <property type="match status" value="2"/>
</dbReference>
<dbReference type="EMBL" id="CAHIKZ030002911">
    <property type="protein sequence ID" value="CAE1293695.1"/>
    <property type="molecule type" value="Genomic_DNA"/>
</dbReference>
<dbReference type="InterPro" id="IPR001394">
    <property type="entry name" value="Peptidase_C19_UCH"/>
</dbReference>
<dbReference type="SUPFAM" id="SSF54001">
    <property type="entry name" value="Cysteine proteinases"/>
    <property type="match status" value="1"/>
</dbReference>
<name>A0A812DBX8_ACAPH</name>
<evidence type="ECO:0000259" key="3">
    <source>
        <dbReference type="PROSITE" id="PS50235"/>
    </source>
</evidence>
<organism evidence="4 5">
    <name type="scientific">Acanthosepion pharaonis</name>
    <name type="common">Pharaoh cuttlefish</name>
    <name type="synonym">Sepia pharaonis</name>
    <dbReference type="NCBI Taxonomy" id="158019"/>
    <lineage>
        <taxon>Eukaryota</taxon>
        <taxon>Metazoa</taxon>
        <taxon>Spiralia</taxon>
        <taxon>Lophotrochozoa</taxon>
        <taxon>Mollusca</taxon>
        <taxon>Cephalopoda</taxon>
        <taxon>Coleoidea</taxon>
        <taxon>Decapodiformes</taxon>
        <taxon>Sepiida</taxon>
        <taxon>Sepiina</taxon>
        <taxon>Sepiidae</taxon>
        <taxon>Acanthosepion</taxon>
    </lineage>
</organism>
<comment type="caution">
    <text evidence="4">The sequence shown here is derived from an EMBL/GenBank/DDBJ whole genome shotgun (WGS) entry which is preliminary data.</text>
</comment>
<dbReference type="OrthoDB" id="289038at2759"/>
<dbReference type="Pfam" id="PF25822">
    <property type="entry name" value="UBL_USP40"/>
    <property type="match status" value="1"/>
</dbReference>
<feature type="region of interest" description="Disordered" evidence="2">
    <location>
        <begin position="1"/>
        <end position="35"/>
    </location>
</feature>
<dbReference type="InterPro" id="IPR038765">
    <property type="entry name" value="Papain-like_cys_pep_sf"/>
</dbReference>
<dbReference type="Pfam" id="PF00443">
    <property type="entry name" value="UCH"/>
    <property type="match status" value="1"/>
</dbReference>
<feature type="coiled-coil region" evidence="1">
    <location>
        <begin position="528"/>
        <end position="555"/>
    </location>
</feature>
<feature type="region of interest" description="Disordered" evidence="2">
    <location>
        <begin position="433"/>
        <end position="461"/>
    </location>
</feature>
<evidence type="ECO:0000313" key="5">
    <source>
        <dbReference type="Proteomes" id="UP000597762"/>
    </source>
</evidence>
<accession>A0A812DBX8</accession>
<gene>
    <name evidence="4" type="ORF">SPHA_49963</name>
</gene>
<dbReference type="GO" id="GO:0005829">
    <property type="term" value="C:cytosol"/>
    <property type="evidence" value="ECO:0007669"/>
    <property type="project" value="TreeGrafter"/>
</dbReference>
<dbReference type="Proteomes" id="UP000597762">
    <property type="component" value="Unassembled WGS sequence"/>
</dbReference>
<dbReference type="PANTHER" id="PTHR24006:SF842">
    <property type="entry name" value="UBIQUITIN CARBOXYL-TERMINAL HYDROLASE 40"/>
    <property type="match status" value="1"/>
</dbReference>
<dbReference type="GO" id="GO:0005634">
    <property type="term" value="C:nucleus"/>
    <property type="evidence" value="ECO:0007669"/>
    <property type="project" value="TreeGrafter"/>
</dbReference>
<feature type="region of interest" description="Disordered" evidence="2">
    <location>
        <begin position="1207"/>
        <end position="1259"/>
    </location>
</feature>
<dbReference type="AlphaFoldDB" id="A0A812DBX8"/>
<keyword evidence="5" id="KW-1185">Reference proteome</keyword>
<dbReference type="GO" id="GO:0004843">
    <property type="term" value="F:cysteine-type deubiquitinase activity"/>
    <property type="evidence" value="ECO:0007669"/>
    <property type="project" value="UniProtKB-EC"/>
</dbReference>
<feature type="domain" description="USP" evidence="3">
    <location>
        <begin position="44"/>
        <end position="507"/>
    </location>
</feature>
<feature type="compositionally biased region" description="Polar residues" evidence="2">
    <location>
        <begin position="433"/>
        <end position="450"/>
    </location>
</feature>
<evidence type="ECO:0000256" key="1">
    <source>
        <dbReference type="SAM" id="Coils"/>
    </source>
</evidence>
<dbReference type="InterPro" id="IPR057763">
    <property type="entry name" value="UBL_USP40"/>
</dbReference>
<dbReference type="InterPro" id="IPR018200">
    <property type="entry name" value="USP_CS"/>
</dbReference>
<dbReference type="InterPro" id="IPR050164">
    <property type="entry name" value="Peptidase_C19"/>
</dbReference>
<sequence length="1259" mass="142807">MFGNLFQEEDTYLSSQQIPTPDSVGDKSGGWDAPPQPRDSCRLAGLWNQGATCYLNSLLQTLFLTPEFRENLFQLTEKELGDLSKKNDPEAKVRVIPLQLQRLFTQLLFSNRHSISTAELTESFGWTNNEELQQHDVQELNRILFSAIEDSLIGTLGQNLIHKLYHGQVVNQIICSECGKISERQEDFVDIPLTVTKESSSLELGLGILYCEMETMDGNNKYYCEQCQKLVTAKKGAKLRSLPPILSFSLLRFSYDFKRMDRFKETGKFAFPKSVDMSAFTENTLPGCDCEYELFSVVIHRGGTHGGHYHAYIRDIDGLGNWIEPCRELVLHQSAKPVPLISIPNKEKEYKTQFESLETDNPCELLAATLAKADNYTLSLDKLCMDFVKHTGVSWNKRFKKQHGPITQFLSRHPEKFVLTSDSCVCLLNSPTSNTETLSSHNEFDLQNGSPEELDIPDKRQGGDSGSLIGGRWFDFDDSDVKPISESDLEKQFMGKESAYMLFYRKKMLQRPQTAWCNPAYNVPDHLLAQVLAENQKLEEDRATYDRNVNQVTLQIHFSYNYDYREGALHPRKDERCFIPLNIDKRKSIAELKTAISELDTNKLLKTNFHIHHLKKLFAGGHLYDHLTEDETQHIKDLPIKDDTKLFIWDGKKVQDKEVPVGAASEPILLTVIYGNPLQFTHAFAKSLTFALFTAAVSQHVGIPVERISMKKLHMSGSETKAMDIICRNPNQTLTDLGLLDGDQLVVEDNSSFGTSLTEWTIAKRNKLFVVVENRCIQTSTEDVFPSVVVETDKDMLVSKVKAIAIEKYGLENIPGGGRLSIEKDGSTHKLPLWEHEKVHNLTLGTDHLLYLEAKQPLQQNQITVFVSFVANPKLTVSDLEVTLNQGSTVADCMAYISSQWNDFLPEDGWHLRKTTWCDLPDDLLDQLSATLEDCQVSHGDKLLCEDGKLPPKGFVHISVWLFPTYISEETTMLSWITSKFQTLWNGTESVSKKEPLNVGTIEISKQASLEELKSQVLALPYFSEQGVSSIHLLRLRLMENKRLTTVLKGLNNSLQKLKLKTSCQIAVQILASEENLRSEELILTVQQRVCDKREYKEPVEVIWDTSQGTSISDLEKTVSSQLIIPVENMMLAKHFPSRCEWLILNEQPLQNNKKTQTARSKRKSQQKPNIQSAPFFISDGDVIGAKNILEEPNDMNDFATEDDDLKRKEFLKPIQPKLKESQSDPSNVQSETKDKSPVNEGRKTRPEVGLTIKVDKFT</sequence>
<feature type="region of interest" description="Disordered" evidence="2">
    <location>
        <begin position="1152"/>
        <end position="1174"/>
    </location>
</feature>
<keyword evidence="1" id="KW-0175">Coiled coil</keyword>
<feature type="compositionally biased region" description="Basic and acidic residues" evidence="2">
    <location>
        <begin position="1207"/>
        <end position="1223"/>
    </location>
</feature>
<dbReference type="PROSITE" id="PS00973">
    <property type="entry name" value="USP_2"/>
    <property type="match status" value="1"/>
</dbReference>
<evidence type="ECO:0000256" key="2">
    <source>
        <dbReference type="SAM" id="MobiDB-lite"/>
    </source>
</evidence>
<feature type="compositionally biased region" description="Basic and acidic residues" evidence="2">
    <location>
        <begin position="1232"/>
        <end position="1247"/>
    </location>
</feature>